<gene>
    <name evidence="3" type="ORF">Q4481_23885</name>
</gene>
<name>A0ABT8YTF9_9HYPH</name>
<feature type="region of interest" description="Disordered" evidence="2">
    <location>
        <begin position="102"/>
        <end position="125"/>
    </location>
</feature>
<sequence length="125" mass="14336">MVDKVEITDPFKVDPTLRDKPAKQLEHEITLRQMALEERRREERKKELEALVNKLNAAQYTFLDAMRVLDDNGLLPDAVKAAYTTAGGVFAPHLKHRAVDADRLLTRQEKADKPKRPRVPRKPKG</sequence>
<reference evidence="3" key="1">
    <citation type="journal article" date="2015" name="Int. J. Syst. Evol. Microbiol.">
        <title>Rhizobium alvei sp. nov., isolated from a freshwater river.</title>
        <authorList>
            <person name="Sheu S.Y."/>
            <person name="Huang H.W."/>
            <person name="Young C.C."/>
            <person name="Chen W.M."/>
        </authorList>
    </citation>
    <scope>NUCLEOTIDE SEQUENCE</scope>
    <source>
        <strain evidence="3">TNR-22</strain>
    </source>
</reference>
<evidence type="ECO:0000256" key="2">
    <source>
        <dbReference type="SAM" id="MobiDB-lite"/>
    </source>
</evidence>
<keyword evidence="1" id="KW-0175">Coiled coil</keyword>
<comment type="caution">
    <text evidence="3">The sequence shown here is derived from an EMBL/GenBank/DDBJ whole genome shotgun (WGS) entry which is preliminary data.</text>
</comment>
<feature type="compositionally biased region" description="Basic residues" evidence="2">
    <location>
        <begin position="115"/>
        <end position="125"/>
    </location>
</feature>
<keyword evidence="4" id="KW-1185">Reference proteome</keyword>
<dbReference type="EMBL" id="JAUOZU010000024">
    <property type="protein sequence ID" value="MDO6967008.1"/>
    <property type="molecule type" value="Genomic_DNA"/>
</dbReference>
<organism evidence="3 4">
    <name type="scientific">Rhizobium alvei</name>
    <dbReference type="NCBI Taxonomy" id="1132659"/>
    <lineage>
        <taxon>Bacteria</taxon>
        <taxon>Pseudomonadati</taxon>
        <taxon>Pseudomonadota</taxon>
        <taxon>Alphaproteobacteria</taxon>
        <taxon>Hyphomicrobiales</taxon>
        <taxon>Rhizobiaceae</taxon>
        <taxon>Rhizobium/Agrobacterium group</taxon>
        <taxon>Rhizobium</taxon>
    </lineage>
</organism>
<evidence type="ECO:0000313" key="4">
    <source>
        <dbReference type="Proteomes" id="UP001174932"/>
    </source>
</evidence>
<feature type="compositionally biased region" description="Basic and acidic residues" evidence="2">
    <location>
        <begin position="102"/>
        <end position="114"/>
    </location>
</feature>
<dbReference type="RefSeq" id="WP_304378938.1">
    <property type="nucleotide sequence ID" value="NZ_JAUOZU010000024.1"/>
</dbReference>
<evidence type="ECO:0000313" key="3">
    <source>
        <dbReference type="EMBL" id="MDO6967008.1"/>
    </source>
</evidence>
<proteinExistence type="predicted"/>
<protein>
    <submittedName>
        <fullName evidence="3">Uncharacterized protein</fullName>
    </submittedName>
</protein>
<accession>A0ABT8YTF9</accession>
<feature type="coiled-coil region" evidence="1">
    <location>
        <begin position="31"/>
        <end position="58"/>
    </location>
</feature>
<reference evidence="3" key="2">
    <citation type="submission" date="2023-07" db="EMBL/GenBank/DDBJ databases">
        <authorList>
            <person name="Shen H."/>
        </authorList>
    </citation>
    <scope>NUCLEOTIDE SEQUENCE</scope>
    <source>
        <strain evidence="3">TNR-22</strain>
    </source>
</reference>
<dbReference type="Proteomes" id="UP001174932">
    <property type="component" value="Unassembled WGS sequence"/>
</dbReference>
<evidence type="ECO:0000256" key="1">
    <source>
        <dbReference type="SAM" id="Coils"/>
    </source>
</evidence>